<feature type="compositionally biased region" description="Basic and acidic residues" evidence="1">
    <location>
        <begin position="1"/>
        <end position="11"/>
    </location>
</feature>
<dbReference type="Pfam" id="PF00646">
    <property type="entry name" value="F-box"/>
    <property type="match status" value="1"/>
</dbReference>
<dbReference type="InterPro" id="IPR032675">
    <property type="entry name" value="LRR_dom_sf"/>
</dbReference>
<dbReference type="PROSITE" id="PS50181">
    <property type="entry name" value="FBOX"/>
    <property type="match status" value="1"/>
</dbReference>
<dbReference type="AlphaFoldDB" id="A0A9R1XC00"/>
<evidence type="ECO:0000256" key="1">
    <source>
        <dbReference type="SAM" id="MobiDB-lite"/>
    </source>
</evidence>
<accession>A0A9R1XC00</accession>
<reference evidence="3 4" key="1">
    <citation type="journal article" date="2017" name="Nat. Commun.">
        <title>Genome assembly with in vitro proximity ligation data and whole-genome triplication in lettuce.</title>
        <authorList>
            <person name="Reyes-Chin-Wo S."/>
            <person name="Wang Z."/>
            <person name="Yang X."/>
            <person name="Kozik A."/>
            <person name="Arikit S."/>
            <person name="Song C."/>
            <person name="Xia L."/>
            <person name="Froenicke L."/>
            <person name="Lavelle D.O."/>
            <person name="Truco M.J."/>
            <person name="Xia R."/>
            <person name="Zhu S."/>
            <person name="Xu C."/>
            <person name="Xu H."/>
            <person name="Xu X."/>
            <person name="Cox K."/>
            <person name="Korf I."/>
            <person name="Meyers B.C."/>
            <person name="Michelmore R.W."/>
        </authorList>
    </citation>
    <scope>NUCLEOTIDE SEQUENCE [LARGE SCALE GENOMIC DNA]</scope>
    <source>
        <strain evidence="4">cv. Salinas</strain>
        <tissue evidence="3">Seedlings</tissue>
    </source>
</reference>
<dbReference type="CDD" id="cd22160">
    <property type="entry name" value="F-box_AtFBL13-like"/>
    <property type="match status" value="1"/>
</dbReference>
<dbReference type="Gene3D" id="3.80.10.10">
    <property type="entry name" value="Ribonuclease Inhibitor"/>
    <property type="match status" value="1"/>
</dbReference>
<protein>
    <recommendedName>
        <fullName evidence="2">F-box domain-containing protein</fullName>
    </recommendedName>
</protein>
<evidence type="ECO:0000313" key="3">
    <source>
        <dbReference type="EMBL" id="KAJ0206754.1"/>
    </source>
</evidence>
<name>A0A9R1XC00_LACSA</name>
<dbReference type="SUPFAM" id="SSF52047">
    <property type="entry name" value="RNI-like"/>
    <property type="match status" value="1"/>
</dbReference>
<dbReference type="SUPFAM" id="SSF81383">
    <property type="entry name" value="F-box domain"/>
    <property type="match status" value="1"/>
</dbReference>
<dbReference type="Pfam" id="PF24758">
    <property type="entry name" value="LRR_At5g56370"/>
    <property type="match status" value="1"/>
</dbReference>
<evidence type="ECO:0000259" key="2">
    <source>
        <dbReference type="PROSITE" id="PS50181"/>
    </source>
</evidence>
<feature type="region of interest" description="Disordered" evidence="1">
    <location>
        <begin position="1"/>
        <end position="20"/>
    </location>
</feature>
<dbReference type="InterPro" id="IPR053781">
    <property type="entry name" value="F-box_AtFBL13-like"/>
</dbReference>
<sequence>MTRMKKSEPPKTSKPADGTDFISSMPDAILLLILSRLPSTEEAIRSSILSRRWRNLWTAIPSLYLDIRHGRRYKKSEFKELVYWVLVNRSADLDCFRLYCSDQYSISTAWRWIHAAVKRNVKKLELTFYPKESTGDIEMPNCLVICPSLESLRLSLGHHGLRLPNIMGFPALRVLDLTSVDLLEDGNLVKGFLESCPLLEDLTLDDCVLCKLDLLCISCLKLMDFHGSDGTEYGWLDEDETREILSIDLKRVEFFELNGEKPKGVFVIAFEKSCSNENNS</sequence>
<dbReference type="SMART" id="SM00256">
    <property type="entry name" value="FBOX"/>
    <property type="match status" value="1"/>
</dbReference>
<comment type="caution">
    <text evidence="3">The sequence shown here is derived from an EMBL/GenBank/DDBJ whole genome shotgun (WGS) entry which is preliminary data.</text>
</comment>
<proteinExistence type="predicted"/>
<dbReference type="Gene3D" id="1.20.1280.50">
    <property type="match status" value="1"/>
</dbReference>
<dbReference type="InterPro" id="IPR053197">
    <property type="entry name" value="F-box_SCFL_complex_component"/>
</dbReference>
<dbReference type="InterPro" id="IPR001810">
    <property type="entry name" value="F-box_dom"/>
</dbReference>
<keyword evidence="4" id="KW-1185">Reference proteome</keyword>
<dbReference type="EMBL" id="NBSK02000005">
    <property type="protein sequence ID" value="KAJ0206754.1"/>
    <property type="molecule type" value="Genomic_DNA"/>
</dbReference>
<dbReference type="Proteomes" id="UP000235145">
    <property type="component" value="Unassembled WGS sequence"/>
</dbReference>
<dbReference type="PANTHER" id="PTHR34223">
    <property type="entry name" value="OS11G0201299 PROTEIN"/>
    <property type="match status" value="1"/>
</dbReference>
<dbReference type="PANTHER" id="PTHR34223:SF51">
    <property type="entry name" value="OS06G0556300 PROTEIN"/>
    <property type="match status" value="1"/>
</dbReference>
<feature type="domain" description="F-box" evidence="2">
    <location>
        <begin position="19"/>
        <end position="67"/>
    </location>
</feature>
<dbReference type="InterPro" id="IPR036047">
    <property type="entry name" value="F-box-like_dom_sf"/>
</dbReference>
<dbReference type="InterPro" id="IPR055411">
    <property type="entry name" value="LRR_FXL15/At3g58940/PEG3-like"/>
</dbReference>
<organism evidence="3 4">
    <name type="scientific">Lactuca sativa</name>
    <name type="common">Garden lettuce</name>
    <dbReference type="NCBI Taxonomy" id="4236"/>
    <lineage>
        <taxon>Eukaryota</taxon>
        <taxon>Viridiplantae</taxon>
        <taxon>Streptophyta</taxon>
        <taxon>Embryophyta</taxon>
        <taxon>Tracheophyta</taxon>
        <taxon>Spermatophyta</taxon>
        <taxon>Magnoliopsida</taxon>
        <taxon>eudicotyledons</taxon>
        <taxon>Gunneridae</taxon>
        <taxon>Pentapetalae</taxon>
        <taxon>asterids</taxon>
        <taxon>campanulids</taxon>
        <taxon>Asterales</taxon>
        <taxon>Asteraceae</taxon>
        <taxon>Cichorioideae</taxon>
        <taxon>Cichorieae</taxon>
        <taxon>Lactucinae</taxon>
        <taxon>Lactuca</taxon>
    </lineage>
</organism>
<evidence type="ECO:0000313" key="4">
    <source>
        <dbReference type="Proteomes" id="UP000235145"/>
    </source>
</evidence>
<gene>
    <name evidence="3" type="ORF">LSAT_V11C500255600</name>
</gene>